<evidence type="ECO:0000313" key="2">
    <source>
        <dbReference type="Proteomes" id="UP001386955"/>
    </source>
</evidence>
<dbReference type="AlphaFoldDB" id="A0AAN9S2V5"/>
<reference evidence="1 2" key="1">
    <citation type="submission" date="2024-01" db="EMBL/GenBank/DDBJ databases">
        <title>The genomes of 5 underutilized Papilionoideae crops provide insights into root nodulation and disease resistanc.</title>
        <authorList>
            <person name="Jiang F."/>
        </authorList>
    </citation>
    <scope>NUCLEOTIDE SEQUENCE [LARGE SCALE GENOMIC DNA]</scope>
    <source>
        <strain evidence="1">DUOXIRENSHENG_FW03</strain>
        <tissue evidence="1">Leaves</tissue>
    </source>
</reference>
<evidence type="ECO:0000313" key="1">
    <source>
        <dbReference type="EMBL" id="KAK7387966.1"/>
    </source>
</evidence>
<comment type="caution">
    <text evidence="1">The sequence shown here is derived from an EMBL/GenBank/DDBJ whole genome shotgun (WGS) entry which is preliminary data.</text>
</comment>
<proteinExistence type="predicted"/>
<organism evidence="1 2">
    <name type="scientific">Psophocarpus tetragonolobus</name>
    <name type="common">Winged bean</name>
    <name type="synonym">Dolichos tetragonolobus</name>
    <dbReference type="NCBI Taxonomy" id="3891"/>
    <lineage>
        <taxon>Eukaryota</taxon>
        <taxon>Viridiplantae</taxon>
        <taxon>Streptophyta</taxon>
        <taxon>Embryophyta</taxon>
        <taxon>Tracheophyta</taxon>
        <taxon>Spermatophyta</taxon>
        <taxon>Magnoliopsida</taxon>
        <taxon>eudicotyledons</taxon>
        <taxon>Gunneridae</taxon>
        <taxon>Pentapetalae</taxon>
        <taxon>rosids</taxon>
        <taxon>fabids</taxon>
        <taxon>Fabales</taxon>
        <taxon>Fabaceae</taxon>
        <taxon>Papilionoideae</taxon>
        <taxon>50 kb inversion clade</taxon>
        <taxon>NPAAA clade</taxon>
        <taxon>indigoferoid/millettioid clade</taxon>
        <taxon>Phaseoleae</taxon>
        <taxon>Psophocarpus</taxon>
    </lineage>
</organism>
<name>A0AAN9S2V5_PSOTE</name>
<gene>
    <name evidence="1" type="ORF">VNO78_22765</name>
</gene>
<dbReference type="EMBL" id="JAYMYS010000006">
    <property type="protein sequence ID" value="KAK7387966.1"/>
    <property type="molecule type" value="Genomic_DNA"/>
</dbReference>
<keyword evidence="2" id="KW-1185">Reference proteome</keyword>
<dbReference type="Proteomes" id="UP001386955">
    <property type="component" value="Unassembled WGS sequence"/>
</dbReference>
<sequence length="157" mass="16914">MLSESQGVDATLEYASDSQQGSEIVAGDCNLKMVIAVRLSKGSQMVNSYQNNTVRPDFLKSVSMLGAKQRNHMSNSYTTQPPSLGELVNVPIALGLFSSSCGPNSKYGMVGEEVNGIILIYHGSVSEGKFIWVIGKSLGASCIVLEEFIVERSVEME</sequence>
<accession>A0AAN9S2V5</accession>
<protein>
    <submittedName>
        <fullName evidence="1">Uncharacterized protein</fullName>
    </submittedName>
</protein>